<evidence type="ECO:0000256" key="2">
    <source>
        <dbReference type="ARBA" id="ARBA00022694"/>
    </source>
</evidence>
<comment type="subunit">
    <text evidence="4">Homodimer.</text>
</comment>
<dbReference type="InterPro" id="IPR001406">
    <property type="entry name" value="PsdUridine_synth_TruA"/>
</dbReference>
<evidence type="ECO:0000256" key="1">
    <source>
        <dbReference type="ARBA" id="ARBA00009375"/>
    </source>
</evidence>
<protein>
    <recommendedName>
        <fullName evidence="4">tRNA pseudouridine synthase A</fullName>
        <ecNumber evidence="4">5.4.99.12</ecNumber>
    </recommendedName>
    <alternativeName>
        <fullName evidence="4">tRNA pseudouridine(38-40) synthase</fullName>
    </alternativeName>
    <alternativeName>
        <fullName evidence="4">tRNA pseudouridylate synthase I</fullName>
    </alternativeName>
    <alternativeName>
        <fullName evidence="4">tRNA-uridine isomerase I</fullName>
    </alternativeName>
</protein>
<dbReference type="EC" id="5.4.99.12" evidence="4"/>
<evidence type="ECO:0000256" key="4">
    <source>
        <dbReference type="HAMAP-Rule" id="MF_00171"/>
    </source>
</evidence>
<evidence type="ECO:0000256" key="5">
    <source>
        <dbReference type="RuleBase" id="RU003792"/>
    </source>
</evidence>
<feature type="domain" description="Pseudouridine synthase I TruA alpha/beta" evidence="6">
    <location>
        <begin position="7"/>
        <end position="106"/>
    </location>
</feature>
<proteinExistence type="inferred from homology"/>
<accession>A0ABT9ZXS4</accession>
<dbReference type="RefSeq" id="WP_307327539.1">
    <property type="nucleotide sequence ID" value="NZ_JAUSUG010000014.1"/>
</dbReference>
<comment type="similarity">
    <text evidence="1 4 5">Belongs to the tRNA pseudouridine synthase TruA family.</text>
</comment>
<dbReference type="PIRSF" id="PIRSF001430">
    <property type="entry name" value="tRNA_psdUrid_synth"/>
    <property type="match status" value="1"/>
</dbReference>
<evidence type="ECO:0000313" key="7">
    <source>
        <dbReference type="EMBL" id="MDQ0256037.1"/>
    </source>
</evidence>
<comment type="function">
    <text evidence="4">Formation of pseudouridine at positions 38, 39 and 40 in the anticodon stem and loop of transfer RNAs.</text>
</comment>
<evidence type="ECO:0000256" key="3">
    <source>
        <dbReference type="ARBA" id="ARBA00023235"/>
    </source>
</evidence>
<dbReference type="Pfam" id="PF01416">
    <property type="entry name" value="PseudoU_synth_1"/>
    <property type="match status" value="2"/>
</dbReference>
<dbReference type="EMBL" id="JAUSUG010000014">
    <property type="protein sequence ID" value="MDQ0256037.1"/>
    <property type="molecule type" value="Genomic_DNA"/>
</dbReference>
<dbReference type="SUPFAM" id="SSF55120">
    <property type="entry name" value="Pseudouridine synthase"/>
    <property type="match status" value="1"/>
</dbReference>
<name>A0ABT9ZXS4_9BACI</name>
<dbReference type="PANTHER" id="PTHR11142:SF0">
    <property type="entry name" value="TRNA PSEUDOURIDINE SYNTHASE-LIKE 1"/>
    <property type="match status" value="1"/>
</dbReference>
<dbReference type="NCBIfam" id="TIGR00071">
    <property type="entry name" value="hisT_truA"/>
    <property type="match status" value="1"/>
</dbReference>
<feature type="binding site" evidence="4">
    <location>
        <position position="112"/>
    </location>
    <ligand>
        <name>substrate</name>
    </ligand>
</feature>
<keyword evidence="3 4" id="KW-0413">Isomerase</keyword>
<dbReference type="PANTHER" id="PTHR11142">
    <property type="entry name" value="PSEUDOURIDYLATE SYNTHASE"/>
    <property type="match status" value="1"/>
</dbReference>
<evidence type="ECO:0000313" key="8">
    <source>
        <dbReference type="Proteomes" id="UP001230005"/>
    </source>
</evidence>
<dbReference type="CDD" id="cd02570">
    <property type="entry name" value="PseudoU_synth_EcTruA"/>
    <property type="match status" value="1"/>
</dbReference>
<evidence type="ECO:0000259" key="6">
    <source>
        <dbReference type="Pfam" id="PF01416"/>
    </source>
</evidence>
<dbReference type="GO" id="GO:0160147">
    <property type="term" value="F:tRNA pseudouridine(38-40) synthase activity"/>
    <property type="evidence" value="ECO:0007669"/>
    <property type="project" value="UniProtKB-EC"/>
</dbReference>
<dbReference type="Gene3D" id="3.30.70.580">
    <property type="entry name" value="Pseudouridine synthase I, catalytic domain, N-terminal subdomain"/>
    <property type="match status" value="1"/>
</dbReference>
<gene>
    <name evidence="4" type="primary">truA</name>
    <name evidence="7" type="ORF">J2S74_003436</name>
</gene>
<dbReference type="HAMAP" id="MF_00171">
    <property type="entry name" value="TruA"/>
    <property type="match status" value="1"/>
</dbReference>
<comment type="caution">
    <text evidence="4">Lacks conserved residue(s) required for the propagation of feature annotation.</text>
</comment>
<feature type="active site" description="Nucleophile" evidence="4">
    <location>
        <position position="54"/>
    </location>
</feature>
<keyword evidence="8" id="KW-1185">Reference proteome</keyword>
<reference evidence="7 8" key="1">
    <citation type="submission" date="2023-07" db="EMBL/GenBank/DDBJ databases">
        <title>Genomic Encyclopedia of Type Strains, Phase IV (KMG-IV): sequencing the most valuable type-strain genomes for metagenomic binning, comparative biology and taxonomic classification.</title>
        <authorList>
            <person name="Goeker M."/>
        </authorList>
    </citation>
    <scope>NUCLEOTIDE SEQUENCE [LARGE SCALE GENOMIC DNA]</scope>
    <source>
        <strain evidence="7 8">DSM 9768</strain>
    </source>
</reference>
<organism evidence="7 8">
    <name type="scientific">Evansella vedderi</name>
    <dbReference type="NCBI Taxonomy" id="38282"/>
    <lineage>
        <taxon>Bacteria</taxon>
        <taxon>Bacillati</taxon>
        <taxon>Bacillota</taxon>
        <taxon>Bacilli</taxon>
        <taxon>Bacillales</taxon>
        <taxon>Bacillaceae</taxon>
        <taxon>Evansella</taxon>
    </lineage>
</organism>
<dbReference type="Proteomes" id="UP001230005">
    <property type="component" value="Unassembled WGS sequence"/>
</dbReference>
<comment type="caution">
    <text evidence="7">The sequence shown here is derived from an EMBL/GenBank/DDBJ whole genome shotgun (WGS) entry which is preliminary data.</text>
</comment>
<dbReference type="Gene3D" id="3.30.70.660">
    <property type="entry name" value="Pseudouridine synthase I, catalytic domain, C-terminal subdomain"/>
    <property type="match status" value="1"/>
</dbReference>
<keyword evidence="2 4" id="KW-0819">tRNA processing</keyword>
<sequence length="262" mass="29967">MGNRVKAIVSYDGTLFSGYQVQPEKRTVQGELEKALARIHKGDKWKVTGSGRTDTGVHSIGQTIHFDTTLSIPAERWPNALNSLLPEDIMVREVTYVDPDFHARYDTVGKEYVYQVNNSKKKNIFKRNYMYHYPYELSLSEMKRAAVLLMGTHDYSSFSSPRTSVVDKVRTIFHVGIEKKEDEWIFRYIGTGFLYQMVRILTGTLLEVGKGKIEADIIPSIIEGKDRDLAGPTIPGNGLYLTKVFYEKQKLQEELDKLQKSM</sequence>
<dbReference type="InterPro" id="IPR020097">
    <property type="entry name" value="PsdUridine_synth_TruA_a/b_dom"/>
</dbReference>
<dbReference type="InterPro" id="IPR020095">
    <property type="entry name" value="PsdUridine_synth_TruA_C"/>
</dbReference>
<feature type="domain" description="Pseudouridine synthase I TruA alpha/beta" evidence="6">
    <location>
        <begin position="145"/>
        <end position="247"/>
    </location>
</feature>
<comment type="catalytic activity">
    <reaction evidence="4 5">
        <text>uridine(38/39/40) in tRNA = pseudouridine(38/39/40) in tRNA</text>
        <dbReference type="Rhea" id="RHEA:22376"/>
        <dbReference type="Rhea" id="RHEA-COMP:10085"/>
        <dbReference type="Rhea" id="RHEA-COMP:10087"/>
        <dbReference type="ChEBI" id="CHEBI:65314"/>
        <dbReference type="ChEBI" id="CHEBI:65315"/>
        <dbReference type="EC" id="5.4.99.12"/>
    </reaction>
</comment>
<dbReference type="InterPro" id="IPR020103">
    <property type="entry name" value="PsdUridine_synth_cat_dom_sf"/>
</dbReference>
<dbReference type="InterPro" id="IPR020094">
    <property type="entry name" value="TruA/RsuA/RluB/E/F_N"/>
</dbReference>